<reference evidence="2 3" key="1">
    <citation type="journal article" date="2012" name="J. Bacteriol.">
        <title>Complete Genome Sequence of the Thermophilic, Piezophilic, Heterotrophic Bacterium Marinitoga piezophila KA3.</title>
        <authorList>
            <person name="Lucas S."/>
            <person name="Han J."/>
            <person name="Lapidus A."/>
            <person name="Cheng J.F."/>
            <person name="Goodwin L.A."/>
            <person name="Pitluck S."/>
            <person name="Peters L."/>
            <person name="Mikhailova N."/>
            <person name="Teshima H."/>
            <person name="Detter J.C."/>
            <person name="Han C."/>
            <person name="Tapia R."/>
            <person name="Land M."/>
            <person name="Hauser L."/>
            <person name="Kyrpides N.C."/>
            <person name="Ivanova N."/>
            <person name="Pagani I."/>
            <person name="Vannier P."/>
            <person name="Oger P."/>
            <person name="Bartlett D.H."/>
            <person name="Noll K.M."/>
            <person name="Woyke T."/>
            <person name="Jebbar M."/>
        </authorList>
    </citation>
    <scope>NUCLEOTIDE SEQUENCE [LARGE SCALE GENOMIC DNA]</scope>
    <source>
        <strain evidence="3">DSM 14283 / JCM 11233 / KA3</strain>
    </source>
</reference>
<name>H2J522_MARPK</name>
<dbReference type="HOGENOM" id="CLU_1007629_0_0_0"/>
<keyword evidence="1" id="KW-0472">Membrane</keyword>
<keyword evidence="1" id="KW-0812">Transmembrane</keyword>
<dbReference type="RefSeq" id="WP_014297110.1">
    <property type="nucleotide sequence ID" value="NC_016751.1"/>
</dbReference>
<protein>
    <submittedName>
        <fullName evidence="2">Uncharacterized protein</fullName>
    </submittedName>
</protein>
<sequence>MNIREYWFLFPITALILMIFSFNLENYNVSSQVIQPNKSIEINGIDIIKINYPAVRIKFDPESNKIYFSDKIILVKKENMVEVRSSNPSLFGSQNIIEIVIGTKKRYKNVIIDTASAEIYGKLNTEFFDIDSMNIKFRDFEINNNTEFKVDGTSVSIINSYIKTKKIYMDTTSLKFLNTLITADLIDLDGTTISVEGEINVHELYIDGTSVKLNFKCKNLKNIKISSTTLSGEIYYLDMWDGIRRLESNEISNNLIIYVKKENPGIIDFKGKIKKY</sequence>
<proteinExistence type="predicted"/>
<reference evidence="3" key="2">
    <citation type="submission" date="2012-01" db="EMBL/GenBank/DDBJ databases">
        <title>Complete sequence of chromosome of Marinitoga piezophila KA3.</title>
        <authorList>
            <person name="Lucas S."/>
            <person name="Han J."/>
            <person name="Lapidus A."/>
            <person name="Cheng J.-F."/>
            <person name="Goodwin L."/>
            <person name="Pitluck S."/>
            <person name="Peters L."/>
            <person name="Mikhailova N."/>
            <person name="Teshima H."/>
            <person name="Detter J.C."/>
            <person name="Han C."/>
            <person name="Tapia R."/>
            <person name="Land M."/>
            <person name="Hauser L."/>
            <person name="Kyrpides N."/>
            <person name="Ivanova N."/>
            <person name="Pagani I."/>
            <person name="Jebbar M."/>
            <person name="Vannier P."/>
            <person name="Oger P."/>
            <person name="Cario A."/>
            <person name="Bartlett D."/>
            <person name="Noll K.M."/>
            <person name="Woyke T."/>
        </authorList>
    </citation>
    <scope>NUCLEOTIDE SEQUENCE [LARGE SCALE GENOMIC DNA]</scope>
    <source>
        <strain evidence="3">DSM 14283 / JCM 11233 / KA3</strain>
    </source>
</reference>
<gene>
    <name evidence="2" type="ordered locus">Marpi_1650</name>
</gene>
<accession>H2J522</accession>
<dbReference type="EMBL" id="CP003257">
    <property type="protein sequence ID" value="AEX86039.1"/>
    <property type="molecule type" value="Genomic_DNA"/>
</dbReference>
<evidence type="ECO:0000313" key="2">
    <source>
        <dbReference type="EMBL" id="AEX86039.1"/>
    </source>
</evidence>
<dbReference type="KEGG" id="mpz:Marpi_1650"/>
<evidence type="ECO:0000313" key="3">
    <source>
        <dbReference type="Proteomes" id="UP000007161"/>
    </source>
</evidence>
<keyword evidence="3" id="KW-1185">Reference proteome</keyword>
<evidence type="ECO:0000256" key="1">
    <source>
        <dbReference type="SAM" id="Phobius"/>
    </source>
</evidence>
<dbReference type="STRING" id="443254.Marpi_1650"/>
<dbReference type="Proteomes" id="UP000007161">
    <property type="component" value="Chromosome"/>
</dbReference>
<organism evidence="2 3">
    <name type="scientific">Marinitoga piezophila (strain DSM 14283 / JCM 11233 / KA3)</name>
    <dbReference type="NCBI Taxonomy" id="443254"/>
    <lineage>
        <taxon>Bacteria</taxon>
        <taxon>Thermotogati</taxon>
        <taxon>Thermotogota</taxon>
        <taxon>Thermotogae</taxon>
        <taxon>Petrotogales</taxon>
        <taxon>Petrotogaceae</taxon>
        <taxon>Marinitoga</taxon>
    </lineage>
</organism>
<dbReference type="AlphaFoldDB" id="H2J522"/>
<feature type="transmembrane region" description="Helical" evidence="1">
    <location>
        <begin position="6"/>
        <end position="24"/>
    </location>
</feature>
<keyword evidence="1" id="KW-1133">Transmembrane helix</keyword>